<dbReference type="Pfam" id="PF08450">
    <property type="entry name" value="SGL"/>
    <property type="match status" value="1"/>
</dbReference>
<dbReference type="KEGG" id="pagb:AWM79_17295"/>
<protein>
    <submittedName>
        <fullName evidence="2">Gluconolactonase</fullName>
    </submittedName>
</protein>
<organism evidence="2 3">
    <name type="scientific">Pseudomonas agarici</name>
    <dbReference type="NCBI Taxonomy" id="46677"/>
    <lineage>
        <taxon>Bacteria</taxon>
        <taxon>Pseudomonadati</taxon>
        <taxon>Pseudomonadota</taxon>
        <taxon>Gammaproteobacteria</taxon>
        <taxon>Pseudomonadales</taxon>
        <taxon>Pseudomonadaceae</taxon>
        <taxon>Pseudomonas</taxon>
    </lineage>
</organism>
<sequence>MNLSFAPPIRLHGAVAFSVPQSLRLHTPSAWANANAGGAQLHSFLEGPVFDAAGNLYVTDIPHGRIFRISPAGDWTCAVEYDGWPNGMAFAPDGRMLICDYKLGLLSLNVDTGTVEPVLIGRYSESFKGINDLCVSACGDVYFTDQGQTGMHDPSGRVFRLSVEGRLDCLLSNVPSPNGIVLTPDETALFVSATRANAVWRVPLMADGGVSKVGVFCSQFGPGGPDGMCMDEAHNLFVAHVGLGCVFVYSRLGELTHIIESTVGAQTTNVALGAAAADGTRLLYITEAQSGSVLTVPWNRG</sequence>
<dbReference type="PANTHER" id="PTHR47572:SF5">
    <property type="entry name" value="BLR2277 PROTEIN"/>
    <property type="match status" value="1"/>
</dbReference>
<dbReference type="SUPFAM" id="SSF63829">
    <property type="entry name" value="Calcium-dependent phosphotriesterase"/>
    <property type="match status" value="1"/>
</dbReference>
<evidence type="ECO:0000313" key="2">
    <source>
        <dbReference type="EMBL" id="AMB86957.1"/>
    </source>
</evidence>
<evidence type="ECO:0000259" key="1">
    <source>
        <dbReference type="Pfam" id="PF08450"/>
    </source>
</evidence>
<keyword evidence="3" id="KW-1185">Reference proteome</keyword>
<proteinExistence type="predicted"/>
<name>A0A0X1T4C2_PSEAA</name>
<dbReference type="InterPro" id="IPR011042">
    <property type="entry name" value="6-blade_b-propeller_TolB-like"/>
</dbReference>
<reference evidence="2 3" key="1">
    <citation type="submission" date="2016-01" db="EMBL/GenBank/DDBJ databases">
        <authorList>
            <person name="McClelland M."/>
            <person name="Jain A."/>
            <person name="Saraogi P."/>
            <person name="Mendelson R."/>
            <person name="Westerman R."/>
            <person name="SanMiguel P."/>
            <person name="Csonka L."/>
        </authorList>
    </citation>
    <scope>NUCLEOTIDE SEQUENCE [LARGE SCALE GENOMIC DNA]</scope>
    <source>
        <strain evidence="2 3">NCPPB 2472</strain>
    </source>
</reference>
<dbReference type="EMBL" id="CP014135">
    <property type="protein sequence ID" value="AMB86957.1"/>
    <property type="molecule type" value="Genomic_DNA"/>
</dbReference>
<dbReference type="RefSeq" id="WP_060783368.1">
    <property type="nucleotide sequence ID" value="NZ_CP014135.1"/>
</dbReference>
<feature type="domain" description="SMP-30/Gluconolactonase/LRE-like region" evidence="1">
    <location>
        <begin position="46"/>
        <end position="288"/>
    </location>
</feature>
<dbReference type="PANTHER" id="PTHR47572">
    <property type="entry name" value="LIPOPROTEIN-RELATED"/>
    <property type="match status" value="1"/>
</dbReference>
<dbReference type="AlphaFoldDB" id="A0A0X1T4C2"/>
<gene>
    <name evidence="2" type="ORF">AWM79_17295</name>
</gene>
<dbReference type="InterPro" id="IPR013658">
    <property type="entry name" value="SGL"/>
</dbReference>
<dbReference type="InterPro" id="IPR051262">
    <property type="entry name" value="SMP-30/CGR1_Lactonase"/>
</dbReference>
<dbReference type="Proteomes" id="UP000063229">
    <property type="component" value="Chromosome"/>
</dbReference>
<dbReference type="Gene3D" id="2.120.10.30">
    <property type="entry name" value="TolB, C-terminal domain"/>
    <property type="match status" value="1"/>
</dbReference>
<evidence type="ECO:0000313" key="3">
    <source>
        <dbReference type="Proteomes" id="UP000063229"/>
    </source>
</evidence>
<dbReference type="STRING" id="46677.AWM79_17295"/>
<accession>A0A0X1T4C2</accession>